<organism evidence="2 3">
    <name type="scientific">Aspergillus novoparasiticus</name>
    <dbReference type="NCBI Taxonomy" id="986946"/>
    <lineage>
        <taxon>Eukaryota</taxon>
        <taxon>Fungi</taxon>
        <taxon>Dikarya</taxon>
        <taxon>Ascomycota</taxon>
        <taxon>Pezizomycotina</taxon>
        <taxon>Eurotiomycetes</taxon>
        <taxon>Eurotiomycetidae</taxon>
        <taxon>Eurotiales</taxon>
        <taxon>Aspergillaceae</taxon>
        <taxon>Aspergillus</taxon>
        <taxon>Aspergillus subgen. Circumdati</taxon>
    </lineage>
</organism>
<keyword evidence="3" id="KW-1185">Reference proteome</keyword>
<feature type="transmembrane region" description="Helical" evidence="1">
    <location>
        <begin position="71"/>
        <end position="90"/>
    </location>
</feature>
<dbReference type="EMBL" id="ML733417">
    <property type="protein sequence ID" value="KAB8221862.1"/>
    <property type="molecule type" value="Genomic_DNA"/>
</dbReference>
<evidence type="ECO:0000256" key="1">
    <source>
        <dbReference type="SAM" id="Phobius"/>
    </source>
</evidence>
<reference evidence="2 3" key="1">
    <citation type="submission" date="2019-04" db="EMBL/GenBank/DDBJ databases">
        <title>Fungal friends and foes A comparative genomics study of 23 Aspergillus species from section Flavi.</title>
        <authorList>
            <consortium name="DOE Joint Genome Institute"/>
            <person name="Kjaerbolling I."/>
            <person name="Vesth T.C."/>
            <person name="Frisvad J.C."/>
            <person name="Nybo J.L."/>
            <person name="Theobald S."/>
            <person name="Kildgaard S."/>
            <person name="Petersen T.I."/>
            <person name="Kuo A."/>
            <person name="Sato A."/>
            <person name="Lyhne E.K."/>
            <person name="Kogle M.E."/>
            <person name="Wiebenga A."/>
            <person name="Kun R.S."/>
            <person name="Lubbers R.J."/>
            <person name="Makela M.R."/>
            <person name="Barry K."/>
            <person name="Chovatia M."/>
            <person name="Clum A."/>
            <person name="Daum C."/>
            <person name="Haridas S."/>
            <person name="He G."/>
            <person name="LaButti K."/>
            <person name="Lipzen A."/>
            <person name="Mondo S."/>
            <person name="Pangilinan J."/>
            <person name="Riley R."/>
            <person name="Salamov A."/>
            <person name="Simmons B.A."/>
            <person name="Magnuson J.K."/>
            <person name="Henrissat B."/>
            <person name="Mortensen U.H."/>
            <person name="Larsen T.O."/>
            <person name="De vries R.P."/>
            <person name="Grigoriev I.V."/>
            <person name="Machida M."/>
            <person name="Baker S.E."/>
            <person name="Andersen M.R."/>
        </authorList>
    </citation>
    <scope>NUCLEOTIDE SEQUENCE [LARGE SCALE GENOMIC DNA]</scope>
    <source>
        <strain evidence="2 3">CBS 126849</strain>
    </source>
</reference>
<feature type="transmembrane region" description="Helical" evidence="1">
    <location>
        <begin position="111"/>
        <end position="129"/>
    </location>
</feature>
<dbReference type="AlphaFoldDB" id="A0A5N6EWD5"/>
<keyword evidence="1" id="KW-1133">Transmembrane helix</keyword>
<name>A0A5N6EWD5_9EURO</name>
<sequence>MFAVLYTFHDSNCADRGGRGKSSSYTLEHLYAFTRCLRFVSFFEHTVCNSVTTSEASLLLHIACLTPCRSLTIISSWILSLSLFFLLFSISARCFTHIDGLDGIFHSHRTLYTYTSFLFCHFTFQLYPWSWNVGRVRSHGLC</sequence>
<dbReference type="Proteomes" id="UP000326799">
    <property type="component" value="Unassembled WGS sequence"/>
</dbReference>
<protein>
    <submittedName>
        <fullName evidence="2">Uncharacterized protein</fullName>
    </submittedName>
</protein>
<evidence type="ECO:0000313" key="2">
    <source>
        <dbReference type="EMBL" id="KAB8221862.1"/>
    </source>
</evidence>
<keyword evidence="1" id="KW-0812">Transmembrane</keyword>
<evidence type="ECO:0000313" key="3">
    <source>
        <dbReference type="Proteomes" id="UP000326799"/>
    </source>
</evidence>
<gene>
    <name evidence="2" type="ORF">BDV33DRAFT_72712</name>
</gene>
<keyword evidence="1" id="KW-0472">Membrane</keyword>
<proteinExistence type="predicted"/>
<accession>A0A5N6EWD5</accession>